<dbReference type="PANTHER" id="PTHR30250:SF11">
    <property type="entry name" value="O-ANTIGEN TRANSPORTER-RELATED"/>
    <property type="match status" value="1"/>
</dbReference>
<feature type="transmembrane region" description="Helical" evidence="6">
    <location>
        <begin position="128"/>
        <end position="151"/>
    </location>
</feature>
<evidence type="ECO:0000256" key="3">
    <source>
        <dbReference type="ARBA" id="ARBA00022692"/>
    </source>
</evidence>
<comment type="subcellular location">
    <subcellularLocation>
        <location evidence="1">Cell membrane</location>
        <topology evidence="1">Multi-pass membrane protein</topology>
    </subcellularLocation>
</comment>
<evidence type="ECO:0000256" key="1">
    <source>
        <dbReference type="ARBA" id="ARBA00004651"/>
    </source>
</evidence>
<dbReference type="InterPro" id="IPR050833">
    <property type="entry name" value="Poly_Biosynth_Transport"/>
</dbReference>
<evidence type="ECO:0000256" key="6">
    <source>
        <dbReference type="SAM" id="Phobius"/>
    </source>
</evidence>
<feature type="transmembrane region" description="Helical" evidence="6">
    <location>
        <begin position="341"/>
        <end position="362"/>
    </location>
</feature>
<evidence type="ECO:0000256" key="4">
    <source>
        <dbReference type="ARBA" id="ARBA00022989"/>
    </source>
</evidence>
<feature type="transmembrane region" description="Helical" evidence="6">
    <location>
        <begin position="431"/>
        <end position="449"/>
    </location>
</feature>
<evidence type="ECO:0000313" key="7">
    <source>
        <dbReference type="EMBL" id="MQS15206.1"/>
    </source>
</evidence>
<proteinExistence type="predicted"/>
<protein>
    <submittedName>
        <fullName evidence="7">Oligosaccharide flippase family protein</fullName>
    </submittedName>
</protein>
<feature type="transmembrane region" description="Helical" evidence="6">
    <location>
        <begin position="157"/>
        <end position="178"/>
    </location>
</feature>
<evidence type="ECO:0000256" key="5">
    <source>
        <dbReference type="ARBA" id="ARBA00023136"/>
    </source>
</evidence>
<feature type="transmembrane region" description="Helical" evidence="6">
    <location>
        <begin position="190"/>
        <end position="214"/>
    </location>
</feature>
<feature type="transmembrane region" description="Helical" evidence="6">
    <location>
        <begin position="406"/>
        <end position="425"/>
    </location>
</feature>
<dbReference type="Pfam" id="PF01943">
    <property type="entry name" value="Polysacc_synt"/>
    <property type="match status" value="1"/>
</dbReference>
<organism evidence="7 8">
    <name type="scientific">Streptomyces kaniharaensis</name>
    <dbReference type="NCBI Taxonomy" id="212423"/>
    <lineage>
        <taxon>Bacteria</taxon>
        <taxon>Bacillati</taxon>
        <taxon>Actinomycetota</taxon>
        <taxon>Actinomycetes</taxon>
        <taxon>Kitasatosporales</taxon>
        <taxon>Streptomycetaceae</taxon>
        <taxon>Streptomyces</taxon>
    </lineage>
</organism>
<feature type="transmembrane region" description="Helical" evidence="6">
    <location>
        <begin position="260"/>
        <end position="284"/>
    </location>
</feature>
<dbReference type="PANTHER" id="PTHR30250">
    <property type="entry name" value="PST FAMILY PREDICTED COLANIC ACID TRANSPORTER"/>
    <property type="match status" value="1"/>
</dbReference>
<feature type="transmembrane region" description="Helical" evidence="6">
    <location>
        <begin position="88"/>
        <end position="107"/>
    </location>
</feature>
<feature type="transmembrane region" description="Helical" evidence="6">
    <location>
        <begin position="374"/>
        <end position="394"/>
    </location>
</feature>
<feature type="transmembrane region" description="Helical" evidence="6">
    <location>
        <begin position="220"/>
        <end position="239"/>
    </location>
</feature>
<keyword evidence="8" id="KW-1185">Reference proteome</keyword>
<evidence type="ECO:0000313" key="8">
    <source>
        <dbReference type="Proteomes" id="UP000450000"/>
    </source>
</evidence>
<feature type="transmembrane region" description="Helical" evidence="6">
    <location>
        <begin position="296"/>
        <end position="320"/>
    </location>
</feature>
<keyword evidence="5 6" id="KW-0472">Membrane</keyword>
<name>A0A6N7KUD0_9ACTN</name>
<dbReference type="EMBL" id="WBOF01000001">
    <property type="protein sequence ID" value="MQS15206.1"/>
    <property type="molecule type" value="Genomic_DNA"/>
</dbReference>
<sequence length="464" mass="49947">MSLLKYARPKSRPTAPRPCSCPLALPCECSYTTLLKARLRSASRWSSGEPLLRNGHLLAASSVIAAGLGSVFWILATRYYSAETVGRSYAALSAAMFLSTLGSLNLGDALVRFVPAAGQHTRRLVLRCYAISVGCSALVAGAFLLLIPLVAHDLEFLRGPVLAVSFIAATAGYSVFVLQDGALTGTRRIGWVVGENTVFAVAKAGLLAGCAALAMSTGILVSWAAAMVISIVLANVVLFRRAVPGHQAETPARERPPDKVMRWATADYVGNLFSFATYTVVPLLVLDEVGARVNAYYSLAFVIASTLYVAVFSMGHSLVVEGARDPRRLAEHARRMLRHSALLMVAAALLVVALAPWILGLFGPEYAAHGTTVMRLMALSAIPNVVPNVVIQMARVRRSMPWMIGVRLVFSVVIIALVALLLPRYGLAGVGWAWLIAECAVALPLLFVLRRWLRSLERSDSHDR</sequence>
<accession>A0A6N7KUD0</accession>
<keyword evidence="4 6" id="KW-1133">Transmembrane helix</keyword>
<keyword evidence="2" id="KW-1003">Cell membrane</keyword>
<dbReference type="RefSeq" id="WP_153464610.1">
    <property type="nucleotide sequence ID" value="NZ_WBOF01000001.1"/>
</dbReference>
<feature type="transmembrane region" description="Helical" evidence="6">
    <location>
        <begin position="57"/>
        <end position="76"/>
    </location>
</feature>
<gene>
    <name evidence="7" type="ORF">F7Q99_23795</name>
</gene>
<dbReference type="GO" id="GO:0005886">
    <property type="term" value="C:plasma membrane"/>
    <property type="evidence" value="ECO:0007669"/>
    <property type="project" value="UniProtKB-SubCell"/>
</dbReference>
<dbReference type="Proteomes" id="UP000450000">
    <property type="component" value="Unassembled WGS sequence"/>
</dbReference>
<dbReference type="AlphaFoldDB" id="A0A6N7KUD0"/>
<evidence type="ECO:0000256" key="2">
    <source>
        <dbReference type="ARBA" id="ARBA00022475"/>
    </source>
</evidence>
<keyword evidence="3 6" id="KW-0812">Transmembrane</keyword>
<dbReference type="OrthoDB" id="139907at2"/>
<dbReference type="InterPro" id="IPR002797">
    <property type="entry name" value="Polysacc_synth"/>
</dbReference>
<comment type="caution">
    <text evidence="7">The sequence shown here is derived from an EMBL/GenBank/DDBJ whole genome shotgun (WGS) entry which is preliminary data.</text>
</comment>
<reference evidence="7 8" key="1">
    <citation type="submission" date="2019-09" db="EMBL/GenBank/DDBJ databases">
        <title>Genome Sequences of Streptomyces kaniharaensis ATCC 21070.</title>
        <authorList>
            <person name="Zhu W."/>
            <person name="De Crecy-Lagard V."/>
            <person name="Richards N.G."/>
        </authorList>
    </citation>
    <scope>NUCLEOTIDE SEQUENCE [LARGE SCALE GENOMIC DNA]</scope>
    <source>
        <strain evidence="7 8">SF-557</strain>
    </source>
</reference>